<dbReference type="Gramene" id="EFJ04337">
    <property type="protein sequence ID" value="EFJ04337"/>
    <property type="gene ID" value="SELMODRAFT_432509"/>
</dbReference>
<evidence type="ECO:0000313" key="2">
    <source>
        <dbReference type="EMBL" id="EFJ04337.1"/>
    </source>
</evidence>
<evidence type="ECO:0000256" key="1">
    <source>
        <dbReference type="SAM" id="SignalP"/>
    </source>
</evidence>
<accession>D8TG81</accession>
<reference evidence="2 3" key="1">
    <citation type="journal article" date="2011" name="Science">
        <title>The Selaginella genome identifies genetic changes associated with the evolution of vascular plants.</title>
        <authorList>
            <person name="Banks J.A."/>
            <person name="Nishiyama T."/>
            <person name="Hasebe M."/>
            <person name="Bowman J.L."/>
            <person name="Gribskov M."/>
            <person name="dePamphilis C."/>
            <person name="Albert V.A."/>
            <person name="Aono N."/>
            <person name="Aoyama T."/>
            <person name="Ambrose B.A."/>
            <person name="Ashton N.W."/>
            <person name="Axtell M.J."/>
            <person name="Barker E."/>
            <person name="Barker M.S."/>
            <person name="Bennetzen J.L."/>
            <person name="Bonawitz N.D."/>
            <person name="Chapple C."/>
            <person name="Cheng C."/>
            <person name="Correa L.G."/>
            <person name="Dacre M."/>
            <person name="DeBarry J."/>
            <person name="Dreyer I."/>
            <person name="Elias M."/>
            <person name="Engstrom E.M."/>
            <person name="Estelle M."/>
            <person name="Feng L."/>
            <person name="Finet C."/>
            <person name="Floyd S.K."/>
            <person name="Frommer W.B."/>
            <person name="Fujita T."/>
            <person name="Gramzow L."/>
            <person name="Gutensohn M."/>
            <person name="Harholt J."/>
            <person name="Hattori M."/>
            <person name="Heyl A."/>
            <person name="Hirai T."/>
            <person name="Hiwatashi Y."/>
            <person name="Ishikawa M."/>
            <person name="Iwata M."/>
            <person name="Karol K.G."/>
            <person name="Koehler B."/>
            <person name="Kolukisaoglu U."/>
            <person name="Kubo M."/>
            <person name="Kurata T."/>
            <person name="Lalonde S."/>
            <person name="Li K."/>
            <person name="Li Y."/>
            <person name="Litt A."/>
            <person name="Lyons E."/>
            <person name="Manning G."/>
            <person name="Maruyama T."/>
            <person name="Michael T.P."/>
            <person name="Mikami K."/>
            <person name="Miyazaki S."/>
            <person name="Morinaga S."/>
            <person name="Murata T."/>
            <person name="Mueller-Roeber B."/>
            <person name="Nelson D.R."/>
            <person name="Obara M."/>
            <person name="Oguri Y."/>
            <person name="Olmstead R.G."/>
            <person name="Onodera N."/>
            <person name="Petersen B.L."/>
            <person name="Pils B."/>
            <person name="Prigge M."/>
            <person name="Rensing S.A."/>
            <person name="Riano-Pachon D.M."/>
            <person name="Roberts A.W."/>
            <person name="Sato Y."/>
            <person name="Scheller H.V."/>
            <person name="Schulz B."/>
            <person name="Schulz C."/>
            <person name="Shakirov E.V."/>
            <person name="Shibagaki N."/>
            <person name="Shinohara N."/>
            <person name="Shippen D.E."/>
            <person name="Soerensen I."/>
            <person name="Sotooka R."/>
            <person name="Sugimoto N."/>
            <person name="Sugita M."/>
            <person name="Sumikawa N."/>
            <person name="Tanurdzic M."/>
            <person name="Theissen G."/>
            <person name="Ulvskov P."/>
            <person name="Wakazuki S."/>
            <person name="Weng J.K."/>
            <person name="Willats W.W."/>
            <person name="Wipf D."/>
            <person name="Wolf P.G."/>
            <person name="Yang L."/>
            <person name="Zimmer A.D."/>
            <person name="Zhu Q."/>
            <person name="Mitros T."/>
            <person name="Hellsten U."/>
            <person name="Loque D."/>
            <person name="Otillar R."/>
            <person name="Salamov A."/>
            <person name="Schmutz J."/>
            <person name="Shapiro H."/>
            <person name="Lindquist E."/>
            <person name="Lucas S."/>
            <person name="Rokhsar D."/>
            <person name="Grigoriev I.V."/>
        </authorList>
    </citation>
    <scope>NUCLEOTIDE SEQUENCE [LARGE SCALE GENOMIC DNA]</scope>
</reference>
<dbReference type="KEGG" id="smo:SELMODRAFT_432509"/>
<name>D8TG81_SELML</name>
<dbReference type="EMBL" id="GL377947">
    <property type="protein sequence ID" value="EFJ04337.1"/>
    <property type="molecule type" value="Genomic_DNA"/>
</dbReference>
<keyword evidence="1" id="KW-0732">Signal</keyword>
<dbReference type="AlphaFoldDB" id="D8TG81"/>
<gene>
    <name evidence="2" type="ORF">SELMODRAFT_432509</name>
</gene>
<keyword evidence="3" id="KW-1185">Reference proteome</keyword>
<dbReference type="InParanoid" id="D8TG81"/>
<proteinExistence type="predicted"/>
<feature type="signal peptide" evidence="1">
    <location>
        <begin position="1"/>
        <end position="25"/>
    </location>
</feature>
<feature type="chain" id="PRO_5003123566" description="Methyltransferase" evidence="1">
    <location>
        <begin position="26"/>
        <end position="193"/>
    </location>
</feature>
<dbReference type="Proteomes" id="UP000001514">
    <property type="component" value="Unassembled WGS sequence"/>
</dbReference>
<evidence type="ECO:0000313" key="3">
    <source>
        <dbReference type="Proteomes" id="UP000001514"/>
    </source>
</evidence>
<dbReference type="HOGENOM" id="CLU_1410979_0_0_1"/>
<protein>
    <recommendedName>
        <fullName evidence="4">Methyltransferase</fullName>
    </recommendedName>
</protein>
<dbReference type="STRING" id="88036.D8TG81"/>
<organism evidence="3">
    <name type="scientific">Selaginella moellendorffii</name>
    <name type="common">Spikemoss</name>
    <dbReference type="NCBI Taxonomy" id="88036"/>
    <lineage>
        <taxon>Eukaryota</taxon>
        <taxon>Viridiplantae</taxon>
        <taxon>Streptophyta</taxon>
        <taxon>Embryophyta</taxon>
        <taxon>Tracheophyta</taxon>
        <taxon>Lycopodiopsida</taxon>
        <taxon>Selaginellales</taxon>
        <taxon>Selaginellaceae</taxon>
        <taxon>Selaginella</taxon>
    </lineage>
</organism>
<sequence length="193" mass="21074">MSPRVSCSSIAILALVLEILILAESLDHDHRTAFQSCWPDPSAWDTFNSSIDGRLIEVLPPATPCHESDFDEQPCEIVREKWSSPFWRSDQPQSSNWEASGNQSCLISSPPNSSFSQGSVPVYSVNASTPSHVQTVVKFASAKNIHTGRSGTGSGTGDTTALLNVDLWSWELIVDDNNLNFVLHSLLIFSGNL</sequence>
<evidence type="ECO:0008006" key="4">
    <source>
        <dbReference type="Google" id="ProtNLM"/>
    </source>
</evidence>